<dbReference type="RefSeq" id="WP_246329913.1">
    <property type="nucleotide sequence ID" value="NZ_BLXZ01000010.1"/>
</dbReference>
<keyword evidence="2" id="KW-1185">Reference proteome</keyword>
<gene>
    <name evidence="1" type="ORF">GMLC_41580</name>
</gene>
<dbReference type="InterPro" id="IPR016024">
    <property type="entry name" value="ARM-type_fold"/>
</dbReference>
<evidence type="ECO:0000313" key="2">
    <source>
        <dbReference type="Proteomes" id="UP000587586"/>
    </source>
</evidence>
<evidence type="ECO:0000313" key="1">
    <source>
        <dbReference type="EMBL" id="GFO70579.1"/>
    </source>
</evidence>
<protein>
    <recommendedName>
        <fullName evidence="3">DUF2019 domain-containing protein</fullName>
    </recommendedName>
</protein>
<organism evidence="1 2">
    <name type="scientific">Geomonas limicola</name>
    <dbReference type="NCBI Taxonomy" id="2740186"/>
    <lineage>
        <taxon>Bacteria</taxon>
        <taxon>Pseudomonadati</taxon>
        <taxon>Thermodesulfobacteriota</taxon>
        <taxon>Desulfuromonadia</taxon>
        <taxon>Geobacterales</taxon>
        <taxon>Geobacteraceae</taxon>
        <taxon>Geomonas</taxon>
    </lineage>
</organism>
<dbReference type="Proteomes" id="UP000587586">
    <property type="component" value="Unassembled WGS sequence"/>
</dbReference>
<accession>A0A6V8NI34</accession>
<name>A0A6V8NI34_9BACT</name>
<evidence type="ECO:0008006" key="3">
    <source>
        <dbReference type="Google" id="ProtNLM"/>
    </source>
</evidence>
<proteinExistence type="predicted"/>
<dbReference type="EMBL" id="BLXZ01000010">
    <property type="protein sequence ID" value="GFO70579.1"/>
    <property type="molecule type" value="Genomic_DNA"/>
</dbReference>
<reference evidence="2" key="1">
    <citation type="submission" date="2020-06" db="EMBL/GenBank/DDBJ databases">
        <title>Draft genomic sequecing of Geomonas sp. Red745.</title>
        <authorList>
            <person name="Itoh H."/>
            <person name="Xu Z.X."/>
            <person name="Ushijima N."/>
            <person name="Masuda Y."/>
            <person name="Shiratori Y."/>
            <person name="Senoo K."/>
        </authorList>
    </citation>
    <scope>NUCLEOTIDE SEQUENCE [LARGE SCALE GENOMIC DNA]</scope>
    <source>
        <strain evidence="2">Red745</strain>
    </source>
</reference>
<dbReference type="AlphaFoldDB" id="A0A6V8NI34"/>
<dbReference type="SUPFAM" id="SSF48371">
    <property type="entry name" value="ARM repeat"/>
    <property type="match status" value="1"/>
</dbReference>
<sequence>MQQDRVAKLIEWFVRAALRHAEAIEAMQEEVAALQVASLTKYFKALKAEEGAMPRFLLLLEEGNPVIAGMAAVYGLAQAPERCRPVLVKLTEMPGLIGFRAQVALQRWDAGEWQEL</sequence>
<comment type="caution">
    <text evidence="1">The sequence shown here is derived from an EMBL/GenBank/DDBJ whole genome shotgun (WGS) entry which is preliminary data.</text>
</comment>